<evidence type="ECO:0000313" key="11">
    <source>
        <dbReference type="Proteomes" id="UP000810171"/>
    </source>
</evidence>
<gene>
    <name evidence="10" type="ORF">H9C73_11500</name>
</gene>
<feature type="transmembrane region" description="Helical" evidence="8">
    <location>
        <begin position="429"/>
        <end position="445"/>
    </location>
</feature>
<feature type="transmembrane region" description="Helical" evidence="8">
    <location>
        <begin position="541"/>
        <end position="558"/>
    </location>
</feature>
<keyword evidence="6 8" id="KW-0472">Membrane</keyword>
<feature type="transmembrane region" description="Helical" evidence="8">
    <location>
        <begin position="465"/>
        <end position="485"/>
    </location>
</feature>
<feature type="transmembrane region" description="Helical" evidence="8">
    <location>
        <begin position="98"/>
        <end position="115"/>
    </location>
</feature>
<dbReference type="PANTHER" id="PTHR42682">
    <property type="entry name" value="HYDROGENASE-4 COMPONENT F"/>
    <property type="match status" value="1"/>
</dbReference>
<evidence type="ECO:0000256" key="1">
    <source>
        <dbReference type="ARBA" id="ARBA00004651"/>
    </source>
</evidence>
<reference evidence="10 11" key="1">
    <citation type="submission" date="2020-09" db="EMBL/GenBank/DDBJ databases">
        <authorList>
            <person name="Tanuku N.R.S."/>
        </authorList>
    </citation>
    <scope>NUCLEOTIDE SEQUENCE [LARGE SCALE GENOMIC DNA]</scope>
    <source>
        <strain evidence="10 11">AK62</strain>
    </source>
</reference>
<dbReference type="Pfam" id="PF00361">
    <property type="entry name" value="Proton_antipo_M"/>
    <property type="match status" value="1"/>
</dbReference>
<dbReference type="InterPro" id="IPR052175">
    <property type="entry name" value="ComplexI-like_HydComp"/>
</dbReference>
<evidence type="ECO:0000256" key="4">
    <source>
        <dbReference type="ARBA" id="ARBA00022989"/>
    </source>
</evidence>
<name>A0ABS3ZEA5_9GAMM</name>
<keyword evidence="11" id="KW-1185">Reference proteome</keyword>
<keyword evidence="2" id="KW-1003">Cell membrane</keyword>
<keyword evidence="4 8" id="KW-1133">Transmembrane helix</keyword>
<feature type="transmembrane region" description="Helical" evidence="8">
    <location>
        <begin position="284"/>
        <end position="306"/>
    </location>
</feature>
<feature type="transmembrane region" description="Helical" evidence="8">
    <location>
        <begin position="193"/>
        <end position="215"/>
    </location>
</feature>
<evidence type="ECO:0000259" key="9">
    <source>
        <dbReference type="Pfam" id="PF00361"/>
    </source>
</evidence>
<dbReference type="Proteomes" id="UP000810171">
    <property type="component" value="Unassembled WGS sequence"/>
</dbReference>
<feature type="transmembrane region" description="Helical" evidence="8">
    <location>
        <begin position="385"/>
        <end position="408"/>
    </location>
</feature>
<evidence type="ECO:0000256" key="6">
    <source>
        <dbReference type="ARBA" id="ARBA00023136"/>
    </source>
</evidence>
<feature type="transmembrane region" description="Helical" evidence="8">
    <location>
        <begin position="72"/>
        <end position="91"/>
    </location>
</feature>
<feature type="transmembrane region" description="Helical" evidence="8">
    <location>
        <begin position="312"/>
        <end position="335"/>
    </location>
</feature>
<comment type="caution">
    <text evidence="10">The sequence shown here is derived from an EMBL/GenBank/DDBJ whole genome shotgun (WGS) entry which is preliminary data.</text>
</comment>
<feature type="domain" description="NADH:quinone oxidoreductase/Mrp antiporter transmembrane" evidence="9">
    <location>
        <begin position="115"/>
        <end position="374"/>
    </location>
</feature>
<comment type="subcellular location">
    <subcellularLocation>
        <location evidence="1">Cell membrane</location>
        <topology evidence="1">Multi-pass membrane protein</topology>
    </subcellularLocation>
    <subcellularLocation>
        <location evidence="7">Membrane</location>
        <topology evidence="7">Multi-pass membrane protein</topology>
    </subcellularLocation>
</comment>
<dbReference type="PANTHER" id="PTHR42682:SF4">
    <property type="entry name" value="NADH-UBIQUINONE_PLASTOQUINONE"/>
    <property type="match status" value="1"/>
</dbReference>
<feature type="transmembrane region" description="Helical" evidence="8">
    <location>
        <begin position="150"/>
        <end position="173"/>
    </location>
</feature>
<sequence length="559" mass="60083">MMVWVLLAVCLPLLPVVLALHPALQRWQWRLLPLVSLPALGLVLLGPAQWQLGLPGLLLGANWQLDALRQPFLLLTALLWSFAGLYATGYVKRCRRSFALFWGLTLCGNLGLVLAADLVSFYAFFALMTFAGYGLVVHERTSAAFRAGRVYLVMAVLGEMALLAGLLLAAGTANSLLLADLSVAIAESPRADLIMVFLLVGFGVKAGLLLLHLWLPLAHPVAPTPASAVLSGAMIKAGLLGWLLTLPLGQTSQLVTGTVLVLIGMLASLGGALIGVCQRQSKAVLAYSSISQMGLMTLMLGVALAVPERTVWLLPVIGTFALHHALAKGALFLSVGIRMPNHRLARWLYWGVIAVPGLSLAGLPLTSGAHTKLAMKQALQVDGLVWSLAPWLGNLLTAGAMATLLLVLRFLWLQVRNTNRNESGPCMQMGWGLVLMASLLFPWFAPELPAAITTTLADHVTYWMALIWPMLVALFMAGMVVAIRLRAPEVPAGDLVVLLEDSVKKARGRSRVSVSIRIGGKRVEWLQKALVCRVQPAETGLRVHIAGSVLILALLFFLL</sequence>
<evidence type="ECO:0000256" key="5">
    <source>
        <dbReference type="ARBA" id="ARBA00023002"/>
    </source>
</evidence>
<keyword evidence="3 7" id="KW-0812">Transmembrane</keyword>
<keyword evidence="5" id="KW-0560">Oxidoreductase</keyword>
<feature type="transmembrane region" description="Helical" evidence="8">
    <location>
        <begin position="121"/>
        <end position="138"/>
    </location>
</feature>
<dbReference type="InterPro" id="IPR001750">
    <property type="entry name" value="ND/Mrp_TM"/>
</dbReference>
<organism evidence="10 11">
    <name type="scientific">Marinobacterium alkalitolerans</name>
    <dbReference type="NCBI Taxonomy" id="1542925"/>
    <lineage>
        <taxon>Bacteria</taxon>
        <taxon>Pseudomonadati</taxon>
        <taxon>Pseudomonadota</taxon>
        <taxon>Gammaproteobacteria</taxon>
        <taxon>Oceanospirillales</taxon>
        <taxon>Oceanospirillaceae</taxon>
        <taxon>Marinobacterium</taxon>
    </lineage>
</organism>
<dbReference type="EMBL" id="JACVEW010000017">
    <property type="protein sequence ID" value="MBP0049364.1"/>
    <property type="molecule type" value="Genomic_DNA"/>
</dbReference>
<evidence type="ECO:0000256" key="3">
    <source>
        <dbReference type="ARBA" id="ARBA00022692"/>
    </source>
</evidence>
<evidence type="ECO:0000256" key="7">
    <source>
        <dbReference type="RuleBase" id="RU000320"/>
    </source>
</evidence>
<protein>
    <recommendedName>
        <fullName evidence="9">NADH:quinone oxidoreductase/Mrp antiporter transmembrane domain-containing protein</fullName>
    </recommendedName>
</protein>
<feature type="transmembrane region" description="Helical" evidence="8">
    <location>
        <begin position="227"/>
        <end position="248"/>
    </location>
</feature>
<feature type="transmembrane region" description="Helical" evidence="8">
    <location>
        <begin position="347"/>
        <end position="365"/>
    </location>
</feature>
<evidence type="ECO:0000256" key="8">
    <source>
        <dbReference type="SAM" id="Phobius"/>
    </source>
</evidence>
<proteinExistence type="predicted"/>
<accession>A0ABS3ZEA5</accession>
<evidence type="ECO:0000313" key="10">
    <source>
        <dbReference type="EMBL" id="MBP0049364.1"/>
    </source>
</evidence>
<evidence type="ECO:0000256" key="2">
    <source>
        <dbReference type="ARBA" id="ARBA00022475"/>
    </source>
</evidence>
<feature type="transmembrane region" description="Helical" evidence="8">
    <location>
        <begin position="254"/>
        <end position="277"/>
    </location>
</feature>
<dbReference type="RefSeq" id="WP_209287974.1">
    <property type="nucleotide sequence ID" value="NZ_JACVEW010000017.1"/>
</dbReference>